<accession>A0A0F9L8Q8</accession>
<organism evidence="1">
    <name type="scientific">marine sediment metagenome</name>
    <dbReference type="NCBI Taxonomy" id="412755"/>
    <lineage>
        <taxon>unclassified sequences</taxon>
        <taxon>metagenomes</taxon>
        <taxon>ecological metagenomes</taxon>
    </lineage>
</organism>
<protein>
    <submittedName>
        <fullName evidence="1">Uncharacterized protein</fullName>
    </submittedName>
</protein>
<dbReference type="AlphaFoldDB" id="A0A0F9L8Q8"/>
<proteinExistence type="predicted"/>
<name>A0A0F9L8Q8_9ZZZZ</name>
<dbReference type="EMBL" id="LAZR01007662">
    <property type="protein sequence ID" value="KKM83791.1"/>
    <property type="molecule type" value="Genomic_DNA"/>
</dbReference>
<sequence>MADKPDYDYKHLKAKYGKQEAIKRVLDIIKRRHPPKRERIVIP</sequence>
<reference evidence="1" key="1">
    <citation type="journal article" date="2015" name="Nature">
        <title>Complex archaea that bridge the gap between prokaryotes and eukaryotes.</title>
        <authorList>
            <person name="Spang A."/>
            <person name="Saw J.H."/>
            <person name="Jorgensen S.L."/>
            <person name="Zaremba-Niedzwiedzka K."/>
            <person name="Martijn J."/>
            <person name="Lind A.E."/>
            <person name="van Eijk R."/>
            <person name="Schleper C."/>
            <person name="Guy L."/>
            <person name="Ettema T.J."/>
        </authorList>
    </citation>
    <scope>NUCLEOTIDE SEQUENCE</scope>
</reference>
<gene>
    <name evidence="1" type="ORF">LCGC14_1305690</name>
</gene>
<comment type="caution">
    <text evidence="1">The sequence shown here is derived from an EMBL/GenBank/DDBJ whole genome shotgun (WGS) entry which is preliminary data.</text>
</comment>
<evidence type="ECO:0000313" key="1">
    <source>
        <dbReference type="EMBL" id="KKM83791.1"/>
    </source>
</evidence>